<dbReference type="Proteomes" id="UP000075225">
    <property type="component" value="Unassembled WGS sequence"/>
</dbReference>
<evidence type="ECO:0000313" key="2">
    <source>
        <dbReference type="Proteomes" id="UP000075225"/>
    </source>
</evidence>
<dbReference type="VEuPathDB" id="ToxoDB:TGPRC2_220070"/>
<dbReference type="EMBL" id="AHZP02002711">
    <property type="protein sequence ID" value="KYK63240.1"/>
    <property type="molecule type" value="Genomic_DNA"/>
</dbReference>
<organism evidence="1 2">
    <name type="scientific">Toxoplasma gondii TgCatPRC2</name>
    <dbReference type="NCBI Taxonomy" id="1130821"/>
    <lineage>
        <taxon>Eukaryota</taxon>
        <taxon>Sar</taxon>
        <taxon>Alveolata</taxon>
        <taxon>Apicomplexa</taxon>
        <taxon>Conoidasida</taxon>
        <taxon>Coccidia</taxon>
        <taxon>Eucoccidiorida</taxon>
        <taxon>Eimeriorina</taxon>
        <taxon>Sarcocystidae</taxon>
        <taxon>Toxoplasma</taxon>
    </lineage>
</organism>
<evidence type="ECO:0000313" key="1">
    <source>
        <dbReference type="EMBL" id="KYK63240.1"/>
    </source>
</evidence>
<reference evidence="2" key="1">
    <citation type="submission" date="2016-03" db="EMBL/GenBank/DDBJ databases">
        <authorList>
            <person name="Sibley D."/>
            <person name="Venepally P."/>
            <person name="Karamycheva S."/>
            <person name="Hadjithomas M."/>
            <person name="Khan A."/>
            <person name="Brunk B."/>
            <person name="Roos D."/>
            <person name="Caler E."/>
            <person name="Lorenzi H."/>
        </authorList>
    </citation>
    <scope>NUCLEOTIDE SEQUENCE [LARGE SCALE GENOMIC DNA]</scope>
    <source>
        <strain evidence="2">TgCatPRC2</strain>
    </source>
</reference>
<accession>A0A151H1J8</accession>
<gene>
    <name evidence="1" type="ORF">TGPRC2_220070</name>
</gene>
<comment type="caution">
    <text evidence="1">The sequence shown here is derived from an EMBL/GenBank/DDBJ whole genome shotgun (WGS) entry which is preliminary data.</text>
</comment>
<dbReference type="AlphaFoldDB" id="A0A151H1J8"/>
<name>A0A151H1J8_TOXGO</name>
<protein>
    <submittedName>
        <fullName evidence="1">Uncharacterized protein</fullName>
    </submittedName>
</protein>
<feature type="non-terminal residue" evidence="1">
    <location>
        <position position="1"/>
    </location>
</feature>
<proteinExistence type="predicted"/>
<sequence length="181" mass="20535">WRLRTPPYWLHESCRTVLSESLSQDGAASLFRRVIPSANVHTHIRGYERGAKFQETTGCTERHLFFISEEYGSFSGKIVAVERDTHSVYVDPDLASPGLPTHQSGFGFSFLPDDFAEESALVIHWKQCCSSVSPHAVFLIRIYKSIAPSSPRCQTSQAQFARSCCECLSTVRVSFRRSRRW</sequence>